<sequence>MAVKFNAEGFAETSGEITVYSTDYQGIYSHSTTEFVSEGGSLSAGSYLDAPPQPKQGFVIVRADNSWQYQADHRGSYYNTETGEKVEHITLGELPDNLTALAPLTEPCKWNGTTWVKDETKAAEFFAQRKASLLIMLANKADTLKSGLLVGYPQTEIDSFYRQEKEALAWQTDHSADTPMLKQIAKVRGVPFELLVEKVIEKSAQFAITIGVIIGQRQAFEDRLLTLKTPDDLTAIEQEIDAWTLNLN</sequence>
<reference evidence="1 2" key="1">
    <citation type="submission" date="2011-07" db="EMBL/GenBank/DDBJ databases">
        <authorList>
            <person name="Harkins D.M."/>
            <person name="Madupu R."/>
            <person name="Durkin A.S."/>
            <person name="Torralba M."/>
            <person name="Methe B."/>
            <person name="Sutton G.G."/>
            <person name="Nelson K.E."/>
        </authorList>
    </citation>
    <scope>NUCLEOTIDE SEQUENCE [LARGE SCALE GENOMIC DNA]</scope>
    <source>
        <strain evidence="1 2">HK 85</strain>
    </source>
</reference>
<evidence type="ECO:0008006" key="3">
    <source>
        <dbReference type="Google" id="ProtNLM"/>
    </source>
</evidence>
<evidence type="ECO:0000313" key="2">
    <source>
        <dbReference type="Proteomes" id="UP000006235"/>
    </source>
</evidence>
<comment type="caution">
    <text evidence="1">The sequence shown here is derived from an EMBL/GenBank/DDBJ whole genome shotgun (WGS) entry which is preliminary data.</text>
</comment>
<dbReference type="AlphaFoldDB" id="F9Q9T6"/>
<protein>
    <recommendedName>
        <fullName evidence="3">Tail fiber assembly protein</fullName>
    </recommendedName>
</protein>
<dbReference type="Proteomes" id="UP000006235">
    <property type="component" value="Unassembled WGS sequence"/>
</dbReference>
<dbReference type="STRING" id="1035188.HMPREF9952_0789"/>
<accession>F9Q9T6</accession>
<dbReference type="RefSeq" id="WP_007242737.1">
    <property type="nucleotide sequence ID" value="NZ_AFUV01000014.1"/>
</dbReference>
<organism evidence="1 2">
    <name type="scientific">Haemophilus pittmaniae HK 85</name>
    <dbReference type="NCBI Taxonomy" id="1035188"/>
    <lineage>
        <taxon>Bacteria</taxon>
        <taxon>Pseudomonadati</taxon>
        <taxon>Pseudomonadota</taxon>
        <taxon>Gammaproteobacteria</taxon>
        <taxon>Pasteurellales</taxon>
        <taxon>Pasteurellaceae</taxon>
        <taxon>Haemophilus</taxon>
    </lineage>
</organism>
<dbReference type="EMBL" id="AFUV01000014">
    <property type="protein sequence ID" value="EGV05781.1"/>
    <property type="molecule type" value="Genomic_DNA"/>
</dbReference>
<name>F9Q9T6_9PAST</name>
<proteinExistence type="predicted"/>
<evidence type="ECO:0000313" key="1">
    <source>
        <dbReference type="EMBL" id="EGV05781.1"/>
    </source>
</evidence>
<gene>
    <name evidence="1" type="ORF">HMPREF9952_0789</name>
</gene>